<name>A0AAQ3P1Y5_VIGMU</name>
<dbReference type="AlphaFoldDB" id="A0AAQ3P1Y5"/>
<sequence length="200" mass="22339">MQPSHLSKDKNIVLFSLPFFIFPLLLNKPASMEQLYCAVREDEEEEEQQQLLQDGAALKGRQSLQQGKNVSITNAEAPSFFSSVGEQSFPQKEEVLHTHKETNNVVAENGSNFNDDSEKGGNGIIAEIVENVINGEALSSATINADASHHKNSVYFDQQQGTVLFLFCFFFFHNSNLCGPLCFLLFLLSITCLKIKNKNF</sequence>
<evidence type="ECO:0000256" key="1">
    <source>
        <dbReference type="SAM" id="Phobius"/>
    </source>
</evidence>
<protein>
    <submittedName>
        <fullName evidence="2">Uncharacterized protein</fullName>
    </submittedName>
</protein>
<keyword evidence="1" id="KW-0812">Transmembrane</keyword>
<keyword evidence="1" id="KW-0472">Membrane</keyword>
<gene>
    <name evidence="2" type="ORF">V8G54_005690</name>
</gene>
<reference evidence="2 3" key="1">
    <citation type="journal article" date="2023" name="Life. Sci Alliance">
        <title>Evolutionary insights into 3D genome organization and epigenetic landscape of Vigna mungo.</title>
        <authorList>
            <person name="Junaid A."/>
            <person name="Singh B."/>
            <person name="Bhatia S."/>
        </authorList>
    </citation>
    <scope>NUCLEOTIDE SEQUENCE [LARGE SCALE GENOMIC DNA]</scope>
    <source>
        <strain evidence="2">Urdbean</strain>
    </source>
</reference>
<keyword evidence="1" id="KW-1133">Transmembrane helix</keyword>
<keyword evidence="3" id="KW-1185">Reference proteome</keyword>
<dbReference type="Proteomes" id="UP001374535">
    <property type="component" value="Chromosome 2"/>
</dbReference>
<accession>A0AAQ3P1Y5</accession>
<dbReference type="EMBL" id="CP144699">
    <property type="protein sequence ID" value="WVZ18368.1"/>
    <property type="molecule type" value="Genomic_DNA"/>
</dbReference>
<proteinExistence type="predicted"/>
<organism evidence="2 3">
    <name type="scientific">Vigna mungo</name>
    <name type="common">Black gram</name>
    <name type="synonym">Phaseolus mungo</name>
    <dbReference type="NCBI Taxonomy" id="3915"/>
    <lineage>
        <taxon>Eukaryota</taxon>
        <taxon>Viridiplantae</taxon>
        <taxon>Streptophyta</taxon>
        <taxon>Embryophyta</taxon>
        <taxon>Tracheophyta</taxon>
        <taxon>Spermatophyta</taxon>
        <taxon>Magnoliopsida</taxon>
        <taxon>eudicotyledons</taxon>
        <taxon>Gunneridae</taxon>
        <taxon>Pentapetalae</taxon>
        <taxon>rosids</taxon>
        <taxon>fabids</taxon>
        <taxon>Fabales</taxon>
        <taxon>Fabaceae</taxon>
        <taxon>Papilionoideae</taxon>
        <taxon>50 kb inversion clade</taxon>
        <taxon>NPAAA clade</taxon>
        <taxon>indigoferoid/millettioid clade</taxon>
        <taxon>Phaseoleae</taxon>
        <taxon>Vigna</taxon>
    </lineage>
</organism>
<evidence type="ECO:0000313" key="2">
    <source>
        <dbReference type="EMBL" id="WVZ18368.1"/>
    </source>
</evidence>
<feature type="transmembrane region" description="Helical" evidence="1">
    <location>
        <begin position="163"/>
        <end position="188"/>
    </location>
</feature>
<evidence type="ECO:0000313" key="3">
    <source>
        <dbReference type="Proteomes" id="UP001374535"/>
    </source>
</evidence>